<feature type="domain" description="RNA polymerase sigma-70 region 2" evidence="6">
    <location>
        <begin position="42"/>
        <end position="110"/>
    </location>
</feature>
<keyword evidence="9" id="KW-1185">Reference proteome</keyword>
<dbReference type="Pfam" id="PF04545">
    <property type="entry name" value="Sigma70_r4"/>
    <property type="match status" value="1"/>
</dbReference>
<dbReference type="GO" id="GO:0003677">
    <property type="term" value="F:DNA binding"/>
    <property type="evidence" value="ECO:0007669"/>
    <property type="project" value="UniProtKB-KW"/>
</dbReference>
<keyword evidence="3" id="KW-0238">DNA-binding</keyword>
<dbReference type="CDD" id="cd06171">
    <property type="entry name" value="Sigma70_r4"/>
    <property type="match status" value="1"/>
</dbReference>
<evidence type="ECO:0000259" key="5">
    <source>
        <dbReference type="Pfam" id="PF04539"/>
    </source>
</evidence>
<dbReference type="Gene3D" id="1.10.10.10">
    <property type="entry name" value="Winged helix-like DNA-binding domain superfamily/Winged helix DNA-binding domain"/>
    <property type="match status" value="2"/>
</dbReference>
<dbReference type="GO" id="GO:0016987">
    <property type="term" value="F:sigma factor activity"/>
    <property type="evidence" value="ECO:0007669"/>
    <property type="project" value="UniProtKB-KW"/>
</dbReference>
<proteinExistence type="predicted"/>
<sequence length="262" mass="29569">MDRPPDSEPRYDDYATVEGLFRRLTALPADDPRRAGVREDLVVVHLPLADHIACRYARRGVEFDDLVQISRVGLISAIDRFDPDRGSPFLAFAVPTMMGEIRRYFRDRRWAVRVPRRIKELYLLVHAARRDLAQRDDHAPSTGDLASYLNLSEEEVIEGLDAGVAFSAVSLETPVRPQEGAARLADTLGDDDRALEAVDNHESLIPLLEGVPSRERYVLHLRFVFDKTQAEIAEEIGVSQMQVSRLLSATLSRLREGLLVEE</sequence>
<comment type="caution">
    <text evidence="8">The sequence shown here is derived from an EMBL/GenBank/DDBJ whole genome shotgun (WGS) entry which is preliminary data.</text>
</comment>
<dbReference type="InterPro" id="IPR007624">
    <property type="entry name" value="RNA_pol_sigma70_r3"/>
</dbReference>
<dbReference type="Gene3D" id="1.20.120.1810">
    <property type="match status" value="1"/>
</dbReference>
<dbReference type="GO" id="GO:0006352">
    <property type="term" value="P:DNA-templated transcription initiation"/>
    <property type="evidence" value="ECO:0007669"/>
    <property type="project" value="InterPro"/>
</dbReference>
<feature type="domain" description="RNA polymerase sigma-70 region 3" evidence="5">
    <location>
        <begin position="125"/>
        <end position="191"/>
    </location>
</feature>
<dbReference type="InterPro" id="IPR007630">
    <property type="entry name" value="RNA_pol_sigma70_r4"/>
</dbReference>
<evidence type="ECO:0000256" key="1">
    <source>
        <dbReference type="ARBA" id="ARBA00023015"/>
    </source>
</evidence>
<dbReference type="InterPro" id="IPR000943">
    <property type="entry name" value="RNA_pol_sigma70"/>
</dbReference>
<evidence type="ECO:0000313" key="9">
    <source>
        <dbReference type="Proteomes" id="UP000317982"/>
    </source>
</evidence>
<keyword evidence="2" id="KW-0731">Sigma factor</keyword>
<dbReference type="InterPro" id="IPR014284">
    <property type="entry name" value="RNA_pol_sigma-70_dom"/>
</dbReference>
<dbReference type="NCBIfam" id="TIGR02937">
    <property type="entry name" value="sigma70-ECF"/>
    <property type="match status" value="1"/>
</dbReference>
<feature type="domain" description="RNA polymerase sigma-70 region 4" evidence="7">
    <location>
        <begin position="207"/>
        <end position="256"/>
    </location>
</feature>
<evidence type="ECO:0000259" key="6">
    <source>
        <dbReference type="Pfam" id="PF04542"/>
    </source>
</evidence>
<evidence type="ECO:0000256" key="4">
    <source>
        <dbReference type="ARBA" id="ARBA00023163"/>
    </source>
</evidence>
<dbReference type="NCBIfam" id="TIGR02980">
    <property type="entry name" value="SigBFG"/>
    <property type="match status" value="1"/>
</dbReference>
<reference evidence="8 9" key="1">
    <citation type="submission" date="2019-07" db="EMBL/GenBank/DDBJ databases">
        <title>Cryptosporangium phraense sp. nov., isolated from plant litter.</title>
        <authorList>
            <person name="Suriyachadkun C."/>
        </authorList>
    </citation>
    <scope>NUCLEOTIDE SEQUENCE [LARGE SCALE GENOMIC DNA]</scope>
    <source>
        <strain evidence="8 9">A-T 5661</strain>
    </source>
</reference>
<dbReference type="Pfam" id="PF04539">
    <property type="entry name" value="Sigma70_r3"/>
    <property type="match status" value="1"/>
</dbReference>
<dbReference type="InterPro" id="IPR014322">
    <property type="entry name" value="RNA_pol_sigma-B/F/G"/>
</dbReference>
<dbReference type="InterPro" id="IPR007627">
    <property type="entry name" value="RNA_pol_sigma70_r2"/>
</dbReference>
<dbReference type="PRINTS" id="PR00046">
    <property type="entry name" value="SIGMA70FCT"/>
</dbReference>
<name>A0A545AQA0_9ACTN</name>
<evidence type="ECO:0000256" key="2">
    <source>
        <dbReference type="ARBA" id="ARBA00023082"/>
    </source>
</evidence>
<accession>A0A545AQA0</accession>
<dbReference type="Pfam" id="PF04542">
    <property type="entry name" value="Sigma70_r2"/>
    <property type="match status" value="1"/>
</dbReference>
<organism evidence="8 9">
    <name type="scientific">Cryptosporangium phraense</name>
    <dbReference type="NCBI Taxonomy" id="2593070"/>
    <lineage>
        <taxon>Bacteria</taxon>
        <taxon>Bacillati</taxon>
        <taxon>Actinomycetota</taxon>
        <taxon>Actinomycetes</taxon>
        <taxon>Cryptosporangiales</taxon>
        <taxon>Cryptosporangiaceae</taxon>
        <taxon>Cryptosporangium</taxon>
    </lineage>
</organism>
<protein>
    <submittedName>
        <fullName evidence="8">SigB/SigF/SigG family RNA polymerase sigma factor</fullName>
    </submittedName>
</protein>
<evidence type="ECO:0000313" key="8">
    <source>
        <dbReference type="EMBL" id="TQS43508.1"/>
    </source>
</evidence>
<dbReference type="PANTHER" id="PTHR30385">
    <property type="entry name" value="SIGMA FACTOR F FLAGELLAR"/>
    <property type="match status" value="1"/>
</dbReference>
<dbReference type="InterPro" id="IPR013325">
    <property type="entry name" value="RNA_pol_sigma_r2"/>
</dbReference>
<evidence type="ECO:0000259" key="7">
    <source>
        <dbReference type="Pfam" id="PF04545"/>
    </source>
</evidence>
<dbReference type="InParanoid" id="A0A545AQA0"/>
<dbReference type="Proteomes" id="UP000317982">
    <property type="component" value="Unassembled WGS sequence"/>
</dbReference>
<dbReference type="AlphaFoldDB" id="A0A545AQA0"/>
<dbReference type="PANTHER" id="PTHR30385:SF4">
    <property type="entry name" value="RNA POLYMERASE SIGMA-E FACTOR"/>
    <property type="match status" value="1"/>
</dbReference>
<keyword evidence="1" id="KW-0805">Transcription regulation</keyword>
<dbReference type="SUPFAM" id="SSF88946">
    <property type="entry name" value="Sigma2 domain of RNA polymerase sigma factors"/>
    <property type="match status" value="1"/>
</dbReference>
<dbReference type="OrthoDB" id="9804285at2"/>
<dbReference type="InterPro" id="IPR036388">
    <property type="entry name" value="WH-like_DNA-bd_sf"/>
</dbReference>
<dbReference type="EMBL" id="VIRS01000013">
    <property type="protein sequence ID" value="TQS43508.1"/>
    <property type="molecule type" value="Genomic_DNA"/>
</dbReference>
<dbReference type="InterPro" id="IPR013324">
    <property type="entry name" value="RNA_pol_sigma_r3/r4-like"/>
</dbReference>
<evidence type="ECO:0000256" key="3">
    <source>
        <dbReference type="ARBA" id="ARBA00023125"/>
    </source>
</evidence>
<gene>
    <name evidence="8" type="ORF">FL583_19845</name>
</gene>
<dbReference type="SUPFAM" id="SSF88659">
    <property type="entry name" value="Sigma3 and sigma4 domains of RNA polymerase sigma factors"/>
    <property type="match status" value="2"/>
</dbReference>
<keyword evidence="4" id="KW-0804">Transcription</keyword>